<keyword evidence="1" id="KW-1133">Transmembrane helix</keyword>
<proteinExistence type="predicted"/>
<accession>A0A644SPU2</accession>
<keyword evidence="1" id="KW-0472">Membrane</keyword>
<evidence type="ECO:0000256" key="1">
    <source>
        <dbReference type="SAM" id="Phobius"/>
    </source>
</evidence>
<keyword evidence="1" id="KW-0812">Transmembrane</keyword>
<organism evidence="2">
    <name type="scientific">bioreactor metagenome</name>
    <dbReference type="NCBI Taxonomy" id="1076179"/>
    <lineage>
        <taxon>unclassified sequences</taxon>
        <taxon>metagenomes</taxon>
        <taxon>ecological metagenomes</taxon>
    </lineage>
</organism>
<gene>
    <name evidence="2" type="ORF">SDC9_02163</name>
</gene>
<sequence length="93" mass="11146">MGTLEFSLFIGPIIFGLAAWLRGTFFRRNIINKKKELRSQVIFSIWASFIFCCFLFYDEFIEISKIFYIAFLFDVFLTVMFLLLLKQFKDDEI</sequence>
<reference evidence="2" key="1">
    <citation type="submission" date="2019-08" db="EMBL/GenBank/DDBJ databases">
        <authorList>
            <person name="Kucharzyk K."/>
            <person name="Murdoch R.W."/>
            <person name="Higgins S."/>
            <person name="Loffler F."/>
        </authorList>
    </citation>
    <scope>NUCLEOTIDE SEQUENCE</scope>
</reference>
<feature type="transmembrane region" description="Helical" evidence="1">
    <location>
        <begin position="37"/>
        <end position="57"/>
    </location>
</feature>
<name>A0A644SPU2_9ZZZZ</name>
<feature type="transmembrane region" description="Helical" evidence="1">
    <location>
        <begin position="63"/>
        <end position="85"/>
    </location>
</feature>
<comment type="caution">
    <text evidence="2">The sequence shown here is derived from an EMBL/GenBank/DDBJ whole genome shotgun (WGS) entry which is preliminary data.</text>
</comment>
<feature type="transmembrane region" description="Helical" evidence="1">
    <location>
        <begin position="6"/>
        <end position="25"/>
    </location>
</feature>
<evidence type="ECO:0000313" key="2">
    <source>
        <dbReference type="EMBL" id="MPL56674.1"/>
    </source>
</evidence>
<dbReference type="EMBL" id="VSSQ01000003">
    <property type="protein sequence ID" value="MPL56674.1"/>
    <property type="molecule type" value="Genomic_DNA"/>
</dbReference>
<dbReference type="AlphaFoldDB" id="A0A644SPU2"/>
<protein>
    <submittedName>
        <fullName evidence="2">Uncharacterized protein</fullName>
    </submittedName>
</protein>